<protein>
    <submittedName>
        <fullName evidence="3">PpiC-type peptidyl-prolyl cis-trans isomerase</fullName>
    </submittedName>
</protein>
<dbReference type="RefSeq" id="WP_012062923.1">
    <property type="nucleotide sequence ID" value="NC_009633.1"/>
</dbReference>
<evidence type="ECO:0000259" key="2">
    <source>
        <dbReference type="PROSITE" id="PS50198"/>
    </source>
</evidence>
<dbReference type="PROSITE" id="PS50198">
    <property type="entry name" value="PPIC_PPIASE_2"/>
    <property type="match status" value="1"/>
</dbReference>
<dbReference type="Gene3D" id="1.10.8.1040">
    <property type="match status" value="1"/>
</dbReference>
<accession>A6TNW7</accession>
<dbReference type="InterPro" id="IPR023058">
    <property type="entry name" value="PPIase_PpiC_CS"/>
</dbReference>
<dbReference type="eggNOG" id="COG0760">
    <property type="taxonomic scope" value="Bacteria"/>
</dbReference>
<dbReference type="STRING" id="293826.Amet_1709"/>
<keyword evidence="1" id="KW-0697">Rotamase</keyword>
<evidence type="ECO:0000313" key="4">
    <source>
        <dbReference type="Proteomes" id="UP000001572"/>
    </source>
</evidence>
<dbReference type="PANTHER" id="PTHR47245">
    <property type="entry name" value="PEPTIDYLPROLYL ISOMERASE"/>
    <property type="match status" value="1"/>
</dbReference>
<dbReference type="KEGG" id="amt:Amet_1709"/>
<dbReference type="OrthoDB" id="14196at2"/>
<keyword evidence="1 3" id="KW-0413">Isomerase</keyword>
<dbReference type="InterPro" id="IPR046357">
    <property type="entry name" value="PPIase_dom_sf"/>
</dbReference>
<dbReference type="SUPFAM" id="SSF54534">
    <property type="entry name" value="FKBP-like"/>
    <property type="match status" value="1"/>
</dbReference>
<keyword evidence="4" id="KW-1185">Reference proteome</keyword>
<dbReference type="Proteomes" id="UP000001572">
    <property type="component" value="Chromosome"/>
</dbReference>
<dbReference type="EMBL" id="CP000724">
    <property type="protein sequence ID" value="ABR47885.1"/>
    <property type="molecule type" value="Genomic_DNA"/>
</dbReference>
<dbReference type="Gene3D" id="3.10.50.40">
    <property type="match status" value="1"/>
</dbReference>
<evidence type="ECO:0000313" key="3">
    <source>
        <dbReference type="EMBL" id="ABR47885.1"/>
    </source>
</evidence>
<dbReference type="InterPro" id="IPR000297">
    <property type="entry name" value="PPIase_PpiC"/>
</dbReference>
<gene>
    <name evidence="3" type="ordered locus">Amet_1709</name>
</gene>
<dbReference type="GO" id="GO:0003755">
    <property type="term" value="F:peptidyl-prolyl cis-trans isomerase activity"/>
    <property type="evidence" value="ECO:0007669"/>
    <property type="project" value="UniProtKB-KW"/>
</dbReference>
<dbReference type="AlphaFoldDB" id="A6TNW7"/>
<dbReference type="InterPro" id="IPR050245">
    <property type="entry name" value="PrsA_foldase"/>
</dbReference>
<name>A6TNW7_ALKMQ</name>
<feature type="domain" description="PpiC" evidence="2">
    <location>
        <begin position="114"/>
        <end position="203"/>
    </location>
</feature>
<dbReference type="Pfam" id="PF13145">
    <property type="entry name" value="Rotamase_2"/>
    <property type="match status" value="1"/>
</dbReference>
<organism evidence="3 4">
    <name type="scientific">Alkaliphilus metalliredigens (strain QYMF)</name>
    <dbReference type="NCBI Taxonomy" id="293826"/>
    <lineage>
        <taxon>Bacteria</taxon>
        <taxon>Bacillati</taxon>
        <taxon>Bacillota</taxon>
        <taxon>Clostridia</taxon>
        <taxon>Peptostreptococcales</taxon>
        <taxon>Natronincolaceae</taxon>
        <taxon>Alkaliphilus</taxon>
    </lineage>
</organism>
<sequence>MENKNVLAVVGEKNITKQDVEALMKTLDPQMAMQLQSEDGQKRLVNELVNQELFYLLAKEENLEKEDAYQADLEKMKENLLKQYAINKLLRDITITDSEITNYYTENKAQFEQPAQVQASHILVDSEEKAQGVLAELKEGLSFEEAATKHSSCPSNAKGGDLGLFAQGQMVPEFEEAAFNMEVDTVSEPVKTQFGYHIIKVVDQKPAQEKSLAEVKDQLNQQLLSQKQQKAYFDKIEALKGQFTVTLNV</sequence>
<dbReference type="PANTHER" id="PTHR47245:SF2">
    <property type="entry name" value="PEPTIDYL-PROLYL CIS-TRANS ISOMERASE HP_0175-RELATED"/>
    <property type="match status" value="1"/>
</dbReference>
<evidence type="ECO:0000256" key="1">
    <source>
        <dbReference type="PROSITE-ProRule" id="PRU00278"/>
    </source>
</evidence>
<reference evidence="4" key="1">
    <citation type="journal article" date="2016" name="Genome Announc.">
        <title>Complete genome sequence of Alkaliphilus metalliredigens strain QYMF, an alkaliphilic and metal-reducing bacterium isolated from borax-contaminated leachate ponds.</title>
        <authorList>
            <person name="Hwang C."/>
            <person name="Copeland A."/>
            <person name="Lucas S."/>
            <person name="Lapidus A."/>
            <person name="Barry K."/>
            <person name="Detter J.C."/>
            <person name="Glavina Del Rio T."/>
            <person name="Hammon N."/>
            <person name="Israni S."/>
            <person name="Dalin E."/>
            <person name="Tice H."/>
            <person name="Pitluck S."/>
            <person name="Chertkov O."/>
            <person name="Brettin T."/>
            <person name="Bruce D."/>
            <person name="Han C."/>
            <person name="Schmutz J."/>
            <person name="Larimer F."/>
            <person name="Land M.L."/>
            <person name="Hauser L."/>
            <person name="Kyrpides N."/>
            <person name="Mikhailova N."/>
            <person name="Ye Q."/>
            <person name="Zhou J."/>
            <person name="Richardson P."/>
            <person name="Fields M.W."/>
        </authorList>
    </citation>
    <scope>NUCLEOTIDE SEQUENCE [LARGE SCALE GENOMIC DNA]</scope>
    <source>
        <strain evidence="4">QYMF</strain>
    </source>
</reference>
<proteinExistence type="predicted"/>
<dbReference type="HOGENOM" id="CLU_034646_1_2_9"/>
<dbReference type="PROSITE" id="PS01096">
    <property type="entry name" value="PPIC_PPIASE_1"/>
    <property type="match status" value="1"/>
</dbReference>